<evidence type="ECO:0000313" key="2">
    <source>
        <dbReference type="Proteomes" id="UP001596380"/>
    </source>
</evidence>
<reference evidence="2" key="1">
    <citation type="journal article" date="2019" name="Int. J. Syst. Evol. Microbiol.">
        <title>The Global Catalogue of Microorganisms (GCM) 10K type strain sequencing project: providing services to taxonomists for standard genome sequencing and annotation.</title>
        <authorList>
            <consortium name="The Broad Institute Genomics Platform"/>
            <consortium name="The Broad Institute Genome Sequencing Center for Infectious Disease"/>
            <person name="Wu L."/>
            <person name="Ma J."/>
        </authorList>
    </citation>
    <scope>NUCLEOTIDE SEQUENCE [LARGE SCALE GENOMIC DNA]</scope>
    <source>
        <strain evidence="2">JCM 3369</strain>
    </source>
</reference>
<name>A0ABW2C9G9_9ACTN</name>
<protein>
    <submittedName>
        <fullName evidence="1">Uncharacterized protein</fullName>
    </submittedName>
</protein>
<dbReference type="RefSeq" id="WP_160820111.1">
    <property type="nucleotide sequence ID" value="NZ_JBHSXS010000001.1"/>
</dbReference>
<keyword evidence="2" id="KW-1185">Reference proteome</keyword>
<accession>A0ABW2C9G9</accession>
<organism evidence="1 2">
    <name type="scientific">Actinomadura yumaensis</name>
    <dbReference type="NCBI Taxonomy" id="111807"/>
    <lineage>
        <taxon>Bacteria</taxon>
        <taxon>Bacillati</taxon>
        <taxon>Actinomycetota</taxon>
        <taxon>Actinomycetes</taxon>
        <taxon>Streptosporangiales</taxon>
        <taxon>Thermomonosporaceae</taxon>
        <taxon>Actinomadura</taxon>
    </lineage>
</organism>
<dbReference type="Proteomes" id="UP001596380">
    <property type="component" value="Unassembled WGS sequence"/>
</dbReference>
<evidence type="ECO:0000313" key="1">
    <source>
        <dbReference type="EMBL" id="MFC6878239.1"/>
    </source>
</evidence>
<sequence>MLKSCTWEIHQSRRGTSLLRAAVGDYRTKARPNAPGAVSSANASCTGTKESAAGGDYCLSGYRHGIKVVRNNLRVTVMWADTGVSRIGPEGARAKVEKQVSKQLAEQVLARLPG</sequence>
<gene>
    <name evidence="1" type="ORF">ACFQKB_00525</name>
</gene>
<proteinExistence type="predicted"/>
<comment type="caution">
    <text evidence="1">The sequence shown here is derived from an EMBL/GenBank/DDBJ whole genome shotgun (WGS) entry which is preliminary data.</text>
</comment>
<dbReference type="EMBL" id="JBHSXS010000001">
    <property type="protein sequence ID" value="MFC6878239.1"/>
    <property type="molecule type" value="Genomic_DNA"/>
</dbReference>